<feature type="transmembrane region" description="Helical" evidence="1">
    <location>
        <begin position="109"/>
        <end position="132"/>
    </location>
</feature>
<evidence type="ECO:0000259" key="2">
    <source>
        <dbReference type="Pfam" id="PF10328"/>
    </source>
</evidence>
<dbReference type="PANTHER" id="PTHR23017">
    <property type="entry name" value="SERPENTINE RECEPTOR, CLASS X"/>
    <property type="match status" value="1"/>
</dbReference>
<reference evidence="3" key="1">
    <citation type="submission" date="2023-07" db="EMBL/GenBank/DDBJ databases">
        <authorList>
            <consortium name="CYATHOMIX"/>
        </authorList>
    </citation>
    <scope>NUCLEOTIDE SEQUENCE</scope>
    <source>
        <strain evidence="3">N/A</strain>
    </source>
</reference>
<proteinExistence type="predicted"/>
<dbReference type="EMBL" id="CATQJL010000001">
    <property type="protein sequence ID" value="CAJ0588465.1"/>
    <property type="molecule type" value="Genomic_DNA"/>
</dbReference>
<gene>
    <name evidence="3" type="ORF">CYNAS_LOCUS448</name>
</gene>
<dbReference type="PANTHER" id="PTHR23017:SF44">
    <property type="entry name" value="G-PROTEIN COUPLED RECEPTORS FAMILY 1 PROFILE DOMAIN-CONTAINING PROTEIN"/>
    <property type="match status" value="1"/>
</dbReference>
<evidence type="ECO:0000256" key="1">
    <source>
        <dbReference type="SAM" id="Phobius"/>
    </source>
</evidence>
<keyword evidence="4" id="KW-1185">Reference proteome</keyword>
<feature type="transmembrane region" description="Helical" evidence="1">
    <location>
        <begin position="12"/>
        <end position="32"/>
    </location>
</feature>
<name>A0AA36DKK4_CYLNA</name>
<dbReference type="Pfam" id="PF10328">
    <property type="entry name" value="7TM_GPCR_Srx"/>
    <property type="match status" value="1"/>
</dbReference>
<dbReference type="SUPFAM" id="SSF81321">
    <property type="entry name" value="Family A G protein-coupled receptor-like"/>
    <property type="match status" value="1"/>
</dbReference>
<evidence type="ECO:0000313" key="4">
    <source>
        <dbReference type="Proteomes" id="UP001176961"/>
    </source>
</evidence>
<organism evidence="3 4">
    <name type="scientific">Cylicocyclus nassatus</name>
    <name type="common">Nematode worm</name>
    <dbReference type="NCBI Taxonomy" id="53992"/>
    <lineage>
        <taxon>Eukaryota</taxon>
        <taxon>Metazoa</taxon>
        <taxon>Ecdysozoa</taxon>
        <taxon>Nematoda</taxon>
        <taxon>Chromadorea</taxon>
        <taxon>Rhabditida</taxon>
        <taxon>Rhabditina</taxon>
        <taxon>Rhabditomorpha</taxon>
        <taxon>Strongyloidea</taxon>
        <taxon>Strongylidae</taxon>
        <taxon>Cylicocyclus</taxon>
    </lineage>
</organism>
<feature type="transmembrane region" description="Helical" evidence="1">
    <location>
        <begin position="67"/>
        <end position="88"/>
    </location>
</feature>
<dbReference type="Proteomes" id="UP001176961">
    <property type="component" value="Unassembled WGS sequence"/>
</dbReference>
<accession>A0AA36DKK4</accession>
<dbReference type="AlphaFoldDB" id="A0AA36DKK4"/>
<keyword evidence="1" id="KW-1133">Transmembrane helix</keyword>
<protein>
    <recommendedName>
        <fullName evidence="2">7TM GPCR serpentine receptor class x (Srx) domain-containing protein</fullName>
    </recommendedName>
</protein>
<dbReference type="Gene3D" id="1.20.1070.10">
    <property type="entry name" value="Rhodopsin 7-helix transmembrane proteins"/>
    <property type="match status" value="1"/>
</dbReference>
<feature type="domain" description="7TM GPCR serpentine receptor class x (Srx)" evidence="2">
    <location>
        <begin position="4"/>
        <end position="163"/>
    </location>
</feature>
<keyword evidence="1" id="KW-0812">Transmembrane</keyword>
<keyword evidence="1" id="KW-0472">Membrane</keyword>
<sequence length="199" mass="23321">MKIFCSKHNTKFLICIIWIVVIIRGCIAYLYFDCDFYYDSNILAFVFSKTKDCQFISFYVDFAKDSFIVITVGIVDAITITVVQITNRRMRKARHDMEMDKRRKREIKFLKQVVLQGVLFSVELFTYFHLAWKYQNHWAVFAMTTLAWNLVHCGDALINVGFNAEFRKLLTSPKQIFRKKHVISNYSGTGGQVTASRHN</sequence>
<feature type="transmembrane region" description="Helical" evidence="1">
    <location>
        <begin position="138"/>
        <end position="158"/>
    </location>
</feature>
<comment type="caution">
    <text evidence="3">The sequence shown here is derived from an EMBL/GenBank/DDBJ whole genome shotgun (WGS) entry which is preliminary data.</text>
</comment>
<dbReference type="InterPro" id="IPR019430">
    <property type="entry name" value="7TM_GPCR_serpentine_rcpt_Srx"/>
</dbReference>
<evidence type="ECO:0000313" key="3">
    <source>
        <dbReference type="EMBL" id="CAJ0588465.1"/>
    </source>
</evidence>